<comment type="catalytic activity">
    <reaction evidence="1">
        <text>Endonucleolytic cleavage of DNA to give specific double-stranded fragments with terminal 5'-phosphates.</text>
        <dbReference type="EC" id="3.1.21.4"/>
    </reaction>
</comment>
<name>A0A417ZC71_9LACO</name>
<dbReference type="Proteomes" id="UP000284822">
    <property type="component" value="Unassembled WGS sequence"/>
</dbReference>
<keyword evidence="1" id="KW-0540">Nuclease</keyword>
<dbReference type="EMBL" id="QOCS01000006">
    <property type="protein sequence ID" value="RHW48235.1"/>
    <property type="molecule type" value="Genomic_DNA"/>
</dbReference>
<reference evidence="3 4" key="1">
    <citation type="submission" date="2018-07" db="EMBL/GenBank/DDBJ databases">
        <title>Genome sequences of six Lactobacillus spp. isolated from bumble bee guts.</title>
        <authorList>
            <person name="Motta E.V.S."/>
            <person name="Moran N.A."/>
        </authorList>
    </citation>
    <scope>NUCLEOTIDE SEQUENCE [LARGE SCALE GENOMIC DNA]</scope>
    <source>
        <strain evidence="3 4">LV-8.1</strain>
    </source>
</reference>
<dbReference type="InterPro" id="IPR021191">
    <property type="entry name" value="Restrct_endonuc_II_DpnII"/>
</dbReference>
<comment type="function">
    <text evidence="1">A P subtype restriction enzyme that recognizes the double-stranded unmethylated sequence 5'-GATC-3'.</text>
</comment>
<protein>
    <recommendedName>
        <fullName evidence="1">Type-2 restriction enzyme</fullName>
        <ecNumber evidence="1">3.1.21.4</ecNumber>
    </recommendedName>
</protein>
<evidence type="ECO:0000313" key="3">
    <source>
        <dbReference type="EMBL" id="RHW48235.1"/>
    </source>
</evidence>
<keyword evidence="1 3" id="KW-0255">Endonuclease</keyword>
<dbReference type="GO" id="GO:0009307">
    <property type="term" value="P:DNA restriction-modification system"/>
    <property type="evidence" value="ECO:0007669"/>
    <property type="project" value="UniProtKB-UniRule"/>
</dbReference>
<dbReference type="PIRSF" id="PIRSF016080">
    <property type="entry name" value="Restrict_endonuc_II_DpmII"/>
    <property type="match status" value="1"/>
</dbReference>
<dbReference type="AlphaFoldDB" id="A0A417ZC71"/>
<keyword evidence="1" id="KW-0680">Restriction system</keyword>
<proteinExistence type="inferred from homology"/>
<dbReference type="EC" id="3.1.21.4" evidence="1"/>
<comment type="caution">
    <text evidence="3">The sequence shown here is derived from an EMBL/GenBank/DDBJ whole genome shotgun (WGS) entry which is preliminary data.</text>
</comment>
<dbReference type="Pfam" id="PF04556">
    <property type="entry name" value="DpnII"/>
    <property type="match status" value="1"/>
</dbReference>
<feature type="domain" description="Restriction endonuclease type II DpnII-like" evidence="2">
    <location>
        <begin position="14"/>
        <end position="304"/>
    </location>
</feature>
<comment type="similarity">
    <text evidence="1">Belongs to the DpnII type II restriction endonuclease family.</text>
</comment>
<dbReference type="RefSeq" id="WP_118910224.1">
    <property type="nucleotide sequence ID" value="NZ_QOCS01000006.1"/>
</dbReference>
<gene>
    <name evidence="3" type="ORF">DS832_02665</name>
</gene>
<dbReference type="GO" id="GO:0003677">
    <property type="term" value="F:DNA binding"/>
    <property type="evidence" value="ECO:0007669"/>
    <property type="project" value="UniProtKB-UniRule"/>
</dbReference>
<dbReference type="InterPro" id="IPR007637">
    <property type="entry name" value="Restrct_endonuc_II_DpnII-like"/>
</dbReference>
<dbReference type="GO" id="GO:0009036">
    <property type="term" value="F:type II site-specific deoxyribonuclease activity"/>
    <property type="evidence" value="ECO:0007669"/>
    <property type="project" value="UniProtKB-UniRule"/>
</dbReference>
<organism evidence="3 4">
    <name type="scientific">Bombilactobacillus bombi</name>
    <dbReference type="NCBI Taxonomy" id="1303590"/>
    <lineage>
        <taxon>Bacteria</taxon>
        <taxon>Bacillati</taxon>
        <taxon>Bacillota</taxon>
        <taxon>Bacilli</taxon>
        <taxon>Lactobacillales</taxon>
        <taxon>Lactobacillaceae</taxon>
        <taxon>Bombilactobacillus</taxon>
    </lineage>
</organism>
<evidence type="ECO:0000259" key="2">
    <source>
        <dbReference type="Pfam" id="PF04556"/>
    </source>
</evidence>
<evidence type="ECO:0000313" key="4">
    <source>
        <dbReference type="Proteomes" id="UP000284822"/>
    </source>
</evidence>
<accession>A0A417ZC71</accession>
<keyword evidence="1" id="KW-0378">Hydrolase</keyword>
<evidence type="ECO:0000256" key="1">
    <source>
        <dbReference type="PIRNR" id="PIRNR016080"/>
    </source>
</evidence>
<sequence length="313" mass="35719">MNLNTYLQMKNDDKFEYFMKTRFATNRTPSYWVNWQNVTSHIKEHELNLNTLNYLVGKTNIKELAQQLFQQQPQLLKTVPILLASRDSKMDVLVLEKDNTMYTHNIDFSHPDLEKMDLYLDFMEDTGLLEFLSHKLKESLVDYVFGVQVGLDTNGRKNRGGIQNEKILDNNLQTIVAHNSNLKAMTQATANSIKNSWQIEVPEVLQKGKAGGRRYDGAVYNAQQHSVTIIETNFYGSGGSKLKLVAGEFSSIYETSLKLAPNVKFTWISDGPGWNTAKNPLREAFDVIPTIINLHMVKQGMLEEIILANKNQL</sequence>